<dbReference type="Proteomes" id="UP000007797">
    <property type="component" value="Unassembled WGS sequence"/>
</dbReference>
<dbReference type="GeneID" id="14876638"/>
<gene>
    <name evidence="1" type="ORF">DFA_03216</name>
</gene>
<accession>F4PGY7</accession>
<dbReference type="EMBL" id="GL883006">
    <property type="protein sequence ID" value="EGG24971.1"/>
    <property type="molecule type" value="Genomic_DNA"/>
</dbReference>
<name>F4PGY7_CACFS</name>
<proteinExistence type="predicted"/>
<dbReference type="AlphaFoldDB" id="F4PGY7"/>
<protein>
    <submittedName>
        <fullName evidence="1">Uncharacterized protein</fullName>
    </submittedName>
</protein>
<evidence type="ECO:0000313" key="2">
    <source>
        <dbReference type="Proteomes" id="UP000007797"/>
    </source>
</evidence>
<keyword evidence="2" id="KW-1185">Reference proteome</keyword>
<dbReference type="RefSeq" id="XP_004362822.1">
    <property type="nucleotide sequence ID" value="XM_004362765.1"/>
</dbReference>
<organism evidence="1 2">
    <name type="scientific">Cavenderia fasciculata</name>
    <name type="common">Slime mold</name>
    <name type="synonym">Dictyostelium fasciculatum</name>
    <dbReference type="NCBI Taxonomy" id="261658"/>
    <lineage>
        <taxon>Eukaryota</taxon>
        <taxon>Amoebozoa</taxon>
        <taxon>Evosea</taxon>
        <taxon>Eumycetozoa</taxon>
        <taxon>Dictyostelia</taxon>
        <taxon>Acytosteliales</taxon>
        <taxon>Cavenderiaceae</taxon>
        <taxon>Cavenderia</taxon>
    </lineage>
</organism>
<dbReference type="KEGG" id="dfa:DFA_03216"/>
<evidence type="ECO:0000313" key="1">
    <source>
        <dbReference type="EMBL" id="EGG24971.1"/>
    </source>
</evidence>
<reference evidence="2" key="1">
    <citation type="journal article" date="2011" name="Genome Res.">
        <title>Phylogeny-wide analysis of social amoeba genomes highlights ancient origins for complex intercellular communication.</title>
        <authorList>
            <person name="Heidel A.J."/>
            <person name="Lawal H.M."/>
            <person name="Felder M."/>
            <person name="Schilde C."/>
            <person name="Helps N.R."/>
            <person name="Tunggal B."/>
            <person name="Rivero F."/>
            <person name="John U."/>
            <person name="Schleicher M."/>
            <person name="Eichinger L."/>
            <person name="Platzer M."/>
            <person name="Noegel A.A."/>
            <person name="Schaap P."/>
            <person name="Gloeckner G."/>
        </authorList>
    </citation>
    <scope>NUCLEOTIDE SEQUENCE [LARGE SCALE GENOMIC DNA]</scope>
    <source>
        <strain evidence="2">SH3</strain>
    </source>
</reference>
<sequence length="128" mass="14930">MQNLIVIWLLAKESTDVTFCLNVTRYIDLLTPIIDRFSKVRIIIGEMLELRLLPLDPPVNWGDEIPEGLSHFYIEQEREDIARHFNLVGGNFKVRNDKSNTMVSSPYQPGHYTLINKVKKSWSTYINH</sequence>